<evidence type="ECO:0000256" key="1">
    <source>
        <dbReference type="ARBA" id="ARBA00009995"/>
    </source>
</evidence>
<dbReference type="FunFam" id="3.40.50.2000:FF:000088">
    <property type="entry name" value="Glycosyltransferase"/>
    <property type="match status" value="1"/>
</dbReference>
<keyword evidence="2" id="KW-0328">Glycosyltransferase</keyword>
<keyword evidence="3 4" id="KW-0808">Transferase</keyword>
<dbReference type="OrthoDB" id="5835829at2759"/>
<organism evidence="4 5">
    <name type="scientific">Macleaya cordata</name>
    <name type="common">Five-seeded plume-poppy</name>
    <name type="synonym">Bocconia cordata</name>
    <dbReference type="NCBI Taxonomy" id="56857"/>
    <lineage>
        <taxon>Eukaryota</taxon>
        <taxon>Viridiplantae</taxon>
        <taxon>Streptophyta</taxon>
        <taxon>Embryophyta</taxon>
        <taxon>Tracheophyta</taxon>
        <taxon>Spermatophyta</taxon>
        <taxon>Magnoliopsida</taxon>
        <taxon>Ranunculales</taxon>
        <taxon>Papaveraceae</taxon>
        <taxon>Papaveroideae</taxon>
        <taxon>Macleaya</taxon>
    </lineage>
</organism>
<evidence type="ECO:0000313" key="4">
    <source>
        <dbReference type="EMBL" id="OUZ99746.1"/>
    </source>
</evidence>
<dbReference type="InParanoid" id="A0A200PNF9"/>
<dbReference type="SUPFAM" id="SSF53756">
    <property type="entry name" value="UDP-Glycosyltransferase/glycogen phosphorylase"/>
    <property type="match status" value="1"/>
</dbReference>
<dbReference type="Pfam" id="PF00201">
    <property type="entry name" value="UDPGT"/>
    <property type="match status" value="1"/>
</dbReference>
<name>A0A200PNF9_MACCD</name>
<comment type="caution">
    <text evidence="4">The sequence shown here is derived from an EMBL/GenBank/DDBJ whole genome shotgun (WGS) entry which is preliminary data.</text>
</comment>
<comment type="similarity">
    <text evidence="1">Belongs to the UDP-glycosyltransferase family.</text>
</comment>
<dbReference type="EMBL" id="MVGT01004390">
    <property type="protein sequence ID" value="OUZ99746.1"/>
    <property type="molecule type" value="Genomic_DNA"/>
</dbReference>
<sequence>MFPWLAMGHIIPYFQLSKCLARKGLRVSFVSTPRNLKKLPRIPPNLSSLITLVSLHFLNDHVGGGDDNLLPENSESTTDIPIQKIQHLKNAFDGLEPSLTTFLENSKPDWIIHDYVCHWLPRVGAKVGVPCVFFSLFPAASLAFIGPPSVLLNPKKEQTTGLKKFTTVPNWVPFPSNVVYKFHELLQLMKGASRPPQNGTGVSDMYRYGTVIQDSKFVAVRSCVEFESEWLNLLAELYQKPVIPVGLLPPSVKDHSEEDDDRNDNWVVIKEWLEEQREGSVVYVALGTEATLSQEQVNELALGLESSELPFFWVLRKPPSSTQDAFTSFPEGFQERTKERGMVYMSWAPQVRILAHPSVGGFLTHCGLNSVVEGLAFGRVLILLPMINDQGLNARLLEGKKLGIEIPRNERDGSFTSESVAESLRVVMVENEGKVLREKGREVFGDEKRHESYVNGFIQQLKEHTAT</sequence>
<dbReference type="InterPro" id="IPR050481">
    <property type="entry name" value="UDP-glycosyltransf_plant"/>
</dbReference>
<dbReference type="PANTHER" id="PTHR48049:SF138">
    <property type="entry name" value="UDP-GLYCOSYLTRANSFERASE 91C1"/>
    <property type="match status" value="1"/>
</dbReference>
<dbReference type="InterPro" id="IPR002213">
    <property type="entry name" value="UDP_glucos_trans"/>
</dbReference>
<proteinExistence type="inferred from homology"/>
<dbReference type="FunFam" id="3.40.50.2000:FF:000037">
    <property type="entry name" value="Glycosyltransferase"/>
    <property type="match status" value="1"/>
</dbReference>
<accession>A0A200PNF9</accession>
<dbReference type="OMA" id="GSECSMD"/>
<gene>
    <name evidence="4" type="ORF">BVC80_9065g16</name>
</gene>
<dbReference type="PANTHER" id="PTHR48049">
    <property type="entry name" value="GLYCOSYLTRANSFERASE"/>
    <property type="match status" value="1"/>
</dbReference>
<dbReference type="Proteomes" id="UP000195402">
    <property type="component" value="Unassembled WGS sequence"/>
</dbReference>
<reference evidence="4 5" key="1">
    <citation type="journal article" date="2017" name="Mol. Plant">
        <title>The Genome of Medicinal Plant Macleaya cordata Provides New Insights into Benzylisoquinoline Alkaloids Metabolism.</title>
        <authorList>
            <person name="Liu X."/>
            <person name="Liu Y."/>
            <person name="Huang P."/>
            <person name="Ma Y."/>
            <person name="Qing Z."/>
            <person name="Tang Q."/>
            <person name="Cao H."/>
            <person name="Cheng P."/>
            <person name="Zheng Y."/>
            <person name="Yuan Z."/>
            <person name="Zhou Y."/>
            <person name="Liu J."/>
            <person name="Tang Z."/>
            <person name="Zhuo Y."/>
            <person name="Zhang Y."/>
            <person name="Yu L."/>
            <person name="Huang J."/>
            <person name="Yang P."/>
            <person name="Peng Q."/>
            <person name="Zhang J."/>
            <person name="Jiang W."/>
            <person name="Zhang Z."/>
            <person name="Lin K."/>
            <person name="Ro D.K."/>
            <person name="Chen X."/>
            <person name="Xiong X."/>
            <person name="Shang Y."/>
            <person name="Huang S."/>
            <person name="Zeng J."/>
        </authorList>
    </citation>
    <scope>NUCLEOTIDE SEQUENCE [LARGE SCALE GENOMIC DNA]</scope>
    <source>
        <strain evidence="5">cv. BLH2017</strain>
        <tissue evidence="4">Root</tissue>
    </source>
</reference>
<dbReference type="AlphaFoldDB" id="A0A200PNF9"/>
<keyword evidence="5" id="KW-1185">Reference proteome</keyword>
<dbReference type="GO" id="GO:0035251">
    <property type="term" value="F:UDP-glucosyltransferase activity"/>
    <property type="evidence" value="ECO:0007669"/>
    <property type="project" value="InterPro"/>
</dbReference>
<protein>
    <submittedName>
        <fullName evidence="4">UDP-glucuronosyl/UDP-glucosyltransferase</fullName>
    </submittedName>
</protein>
<dbReference type="Gene3D" id="3.40.50.2000">
    <property type="entry name" value="Glycogen Phosphorylase B"/>
    <property type="match status" value="2"/>
</dbReference>
<evidence type="ECO:0000256" key="2">
    <source>
        <dbReference type="ARBA" id="ARBA00022676"/>
    </source>
</evidence>
<dbReference type="FunCoup" id="A0A200PNF9">
    <property type="interactions" value="24"/>
</dbReference>
<evidence type="ECO:0000256" key="3">
    <source>
        <dbReference type="ARBA" id="ARBA00022679"/>
    </source>
</evidence>
<dbReference type="CDD" id="cd03784">
    <property type="entry name" value="GT1_Gtf-like"/>
    <property type="match status" value="1"/>
</dbReference>
<evidence type="ECO:0000313" key="5">
    <source>
        <dbReference type="Proteomes" id="UP000195402"/>
    </source>
</evidence>